<gene>
    <name evidence="4" type="ORF">GWO12_08770</name>
</gene>
<reference evidence="4 5" key="1">
    <citation type="submission" date="2020-01" db="EMBL/GenBank/DDBJ databases">
        <title>Genomes assembled from Gulf of Kutch pelagic sediment metagenomes.</title>
        <authorList>
            <person name="Chandrashekar M."/>
            <person name="Mahajan M.S."/>
            <person name="Dave K.J."/>
            <person name="Vatsa P."/>
            <person name="Nathani N.M."/>
        </authorList>
    </citation>
    <scope>NUCLEOTIDE SEQUENCE [LARGE SCALE GENOMIC DNA]</scope>
    <source>
        <strain evidence="4">KS3-K002</strain>
    </source>
</reference>
<evidence type="ECO:0000256" key="2">
    <source>
        <dbReference type="ARBA" id="ARBA00022801"/>
    </source>
</evidence>
<keyword evidence="2" id="KW-0378">Hydrolase</keyword>
<dbReference type="EMBL" id="JAACAK010000067">
    <property type="protein sequence ID" value="NIR75189.1"/>
    <property type="molecule type" value="Genomic_DNA"/>
</dbReference>
<dbReference type="FunFam" id="3.75.10.10:FF:000004">
    <property type="entry name" value="N(G),N(G)-dimethylarginine dimethylaminohydrolase 1"/>
    <property type="match status" value="1"/>
</dbReference>
<evidence type="ECO:0000313" key="5">
    <source>
        <dbReference type="Proteomes" id="UP000702544"/>
    </source>
</evidence>
<dbReference type="GO" id="GO:0045429">
    <property type="term" value="P:positive regulation of nitric oxide biosynthetic process"/>
    <property type="evidence" value="ECO:0007669"/>
    <property type="project" value="TreeGrafter"/>
</dbReference>
<name>A0AAE4Z7H7_9BACT</name>
<evidence type="ECO:0000313" key="4">
    <source>
        <dbReference type="EMBL" id="NIR75189.1"/>
    </source>
</evidence>
<dbReference type="PANTHER" id="PTHR12737">
    <property type="entry name" value="DIMETHYLARGININE DIMETHYLAMINOHYDROLASE"/>
    <property type="match status" value="1"/>
</dbReference>
<comment type="similarity">
    <text evidence="1">Belongs to the DDAH family.</text>
</comment>
<dbReference type="PANTHER" id="PTHR12737:SF9">
    <property type="entry name" value="DIMETHYLARGININASE"/>
    <property type="match status" value="1"/>
</dbReference>
<dbReference type="GO" id="GO:0016403">
    <property type="term" value="F:dimethylargininase activity"/>
    <property type="evidence" value="ECO:0007669"/>
    <property type="project" value="TreeGrafter"/>
</dbReference>
<feature type="active site" description="Proton donor" evidence="3">
    <location>
        <position position="167"/>
    </location>
</feature>
<accession>A0AAE4Z7H7</accession>
<dbReference type="Gene3D" id="3.75.10.10">
    <property type="entry name" value="L-arginine/glycine Amidinotransferase, Chain A"/>
    <property type="match status" value="1"/>
</dbReference>
<comment type="caution">
    <text evidence="4">The sequence shown here is derived from an EMBL/GenBank/DDBJ whole genome shotgun (WGS) entry which is preliminary data.</text>
</comment>
<evidence type="ECO:0008006" key="6">
    <source>
        <dbReference type="Google" id="ProtNLM"/>
    </source>
</evidence>
<dbReference type="InterPro" id="IPR033199">
    <property type="entry name" value="DDAH-like"/>
</dbReference>
<protein>
    <recommendedName>
        <fullName evidence="6">Dimethylargininase</fullName>
    </recommendedName>
</protein>
<dbReference type="SUPFAM" id="SSF55909">
    <property type="entry name" value="Pentein"/>
    <property type="match status" value="1"/>
</dbReference>
<dbReference type="AlphaFoldDB" id="A0AAE4Z7H7"/>
<organism evidence="4 5">
    <name type="scientific">Candidatus Kutchimonas denitrificans</name>
    <dbReference type="NCBI Taxonomy" id="3056748"/>
    <lineage>
        <taxon>Bacteria</taxon>
        <taxon>Pseudomonadati</taxon>
        <taxon>Gemmatimonadota</taxon>
        <taxon>Gemmatimonadia</taxon>
        <taxon>Candidatus Palauibacterales</taxon>
        <taxon>Candidatus Palauibacteraceae</taxon>
        <taxon>Candidatus Kutchimonas</taxon>
    </lineage>
</organism>
<dbReference type="Proteomes" id="UP000702544">
    <property type="component" value="Unassembled WGS sequence"/>
</dbReference>
<dbReference type="GO" id="GO:0000052">
    <property type="term" value="P:citrulline metabolic process"/>
    <property type="evidence" value="ECO:0007669"/>
    <property type="project" value="TreeGrafter"/>
</dbReference>
<proteinExistence type="inferred from homology"/>
<dbReference type="Pfam" id="PF02274">
    <property type="entry name" value="ADI"/>
    <property type="match status" value="1"/>
</dbReference>
<feature type="active site" description="Nucleophile" evidence="3">
    <location>
        <position position="255"/>
    </location>
</feature>
<evidence type="ECO:0000256" key="1">
    <source>
        <dbReference type="ARBA" id="ARBA00008532"/>
    </source>
</evidence>
<evidence type="ECO:0000256" key="3">
    <source>
        <dbReference type="PIRSR" id="PIRSR633199-1"/>
    </source>
</evidence>
<sequence length="260" mass="27796">MRTPTGTHAIVRGVPATFDRAIQAYGPARPIDVERARDQHARYCAALEELGLELIPVPADDRFPDCPFVEDTAVVIGDLAVLARPGADSRRGEVAAVGEALAARPSLDVRMLLPPATLDGGDVLAIGDRVYVGLSDRTNQDGADRLAEILAERSIDVEPLVVRDVLHLKSACTYLGDDTILWLPGHVEGDELLRDRTVIEVSADERHAANCLAMNGRVLVPKGAPRTRSALEAAAFDTIEIDMTESVKAGAGLTCSSIVF</sequence>
<dbReference type="GO" id="GO:0016597">
    <property type="term" value="F:amino acid binding"/>
    <property type="evidence" value="ECO:0007669"/>
    <property type="project" value="TreeGrafter"/>
</dbReference>
<dbReference type="GO" id="GO:0006525">
    <property type="term" value="P:arginine metabolic process"/>
    <property type="evidence" value="ECO:0007669"/>
    <property type="project" value="TreeGrafter"/>
</dbReference>